<reference evidence="3 4" key="1">
    <citation type="submission" date="2020-02" db="EMBL/GenBank/DDBJ databases">
        <title>The WGS of Modestobacter muralis DSM 100205.</title>
        <authorList>
            <person name="Jiang Z."/>
        </authorList>
    </citation>
    <scope>NUCLEOTIDE SEQUENCE [LARGE SCALE GENOMIC DNA]</scope>
    <source>
        <strain evidence="3 4">DSM 100205</strain>
    </source>
</reference>
<feature type="chain" id="PRO_5039157732" evidence="2">
    <location>
        <begin position="21"/>
        <end position="145"/>
    </location>
</feature>
<feature type="transmembrane region" description="Helical" evidence="1">
    <location>
        <begin position="82"/>
        <end position="106"/>
    </location>
</feature>
<organism evidence="3 4">
    <name type="scientific">Modestobacter muralis</name>
    <dbReference type="NCBI Taxonomy" id="1608614"/>
    <lineage>
        <taxon>Bacteria</taxon>
        <taxon>Bacillati</taxon>
        <taxon>Actinomycetota</taxon>
        <taxon>Actinomycetes</taxon>
        <taxon>Geodermatophilales</taxon>
        <taxon>Geodermatophilaceae</taxon>
        <taxon>Modestobacter</taxon>
    </lineage>
</organism>
<gene>
    <name evidence="3" type="ORF">G3R41_04235</name>
</gene>
<keyword evidence="1" id="KW-0472">Membrane</keyword>
<name>A0A6P0H613_9ACTN</name>
<dbReference type="Pfam" id="PF19650">
    <property type="entry name" value="DUF6153"/>
    <property type="match status" value="1"/>
</dbReference>
<keyword evidence="1" id="KW-1133">Transmembrane helix</keyword>
<dbReference type="Proteomes" id="UP000471152">
    <property type="component" value="Unassembled WGS sequence"/>
</dbReference>
<dbReference type="RefSeq" id="WP_163609843.1">
    <property type="nucleotide sequence ID" value="NZ_JAAGWB010000013.1"/>
</dbReference>
<dbReference type="InterPro" id="IPR046151">
    <property type="entry name" value="DUF6153"/>
</dbReference>
<accession>A0A6P0H613</accession>
<comment type="caution">
    <text evidence="3">The sequence shown here is derived from an EMBL/GenBank/DDBJ whole genome shotgun (WGS) entry which is preliminary data.</text>
</comment>
<dbReference type="EMBL" id="JAAGWB010000013">
    <property type="protein sequence ID" value="NEN50156.1"/>
    <property type="molecule type" value="Genomic_DNA"/>
</dbReference>
<evidence type="ECO:0000256" key="1">
    <source>
        <dbReference type="SAM" id="Phobius"/>
    </source>
</evidence>
<evidence type="ECO:0000313" key="4">
    <source>
        <dbReference type="Proteomes" id="UP000471152"/>
    </source>
</evidence>
<protein>
    <submittedName>
        <fullName evidence="3">Uncharacterized protein</fullName>
    </submittedName>
</protein>
<keyword evidence="1" id="KW-0812">Transmembrane</keyword>
<feature type="signal peptide" evidence="2">
    <location>
        <begin position="1"/>
        <end position="20"/>
    </location>
</feature>
<evidence type="ECO:0000256" key="2">
    <source>
        <dbReference type="SAM" id="SignalP"/>
    </source>
</evidence>
<keyword evidence="2" id="KW-0732">Signal</keyword>
<evidence type="ECO:0000313" key="3">
    <source>
        <dbReference type="EMBL" id="NEN50156.1"/>
    </source>
</evidence>
<dbReference type="AlphaFoldDB" id="A0A6P0H613"/>
<sequence>MVRAARVLALLILAAVFSMHGLQCLSAQPAGTNPGDHTTTAAMGASPSGDAHLMAAGSADAAPAAMGDPGSSASHPGPVHSAAHALAVCLAVLLAGLALLAAVLSLRRATAPDRRDAALVRARSWWASIQLPRPPDLAVLCLLRI</sequence>
<proteinExistence type="predicted"/>